<feature type="domain" description="Serpin" evidence="3">
    <location>
        <begin position="152"/>
        <end position="492"/>
    </location>
</feature>
<dbReference type="InParanoid" id="A0A4W6BY25"/>
<dbReference type="SMART" id="SM00093">
    <property type="entry name" value="SERPIN"/>
    <property type="match status" value="1"/>
</dbReference>
<sequence>MVVWVVILHYLSAQQNAEVAEDESIPLVPLIPLMPSHPIQVRGKLEKFDQKSFPSVCLLCHSCVLVVWNSQFGKCVLVLNIFSYFCFQQAENESTPQSQTANTTEAPVIATTITCRPDEGSSEEEQGEGCLSIGRSLESREAIAAAVQKLGVQLLQNLEATPEQPNVIISPFSISLALSQLALGAVNETEELLMHHLHENTLPCYHQSLHNVLVQLRNNDLQIATRIFLRQGFEAKQGFINESQRLYDSEPAVLESLQQINEWVEKETEGKMTDFLSALPPNVLLMLINAVHFKGEWKARFDPRFTSRGVFYLDDKHMVDVEVMEDAKHPLSLYIDSELEAQVASFPFQKLMSLLVVMPLSGRVNVSALSAKLNISDLYNRLPKERAVQVKVPKFKLEYSQELQDVFTKLGLGDMFSSPNLANMADGPLLVSSVTHKSSMEINEEGAEAAAATTVVISRASNPVFHLIQPFFFALMDDTTQVPIFMGIITNPNPGAPVLHRGDPGSKDKVGFPLDKNHVGSFGGPPK</sequence>
<dbReference type="InterPro" id="IPR042178">
    <property type="entry name" value="Serpin_sf_1"/>
</dbReference>
<dbReference type="Proteomes" id="UP000314980">
    <property type="component" value="Unassembled WGS sequence"/>
</dbReference>
<evidence type="ECO:0000259" key="3">
    <source>
        <dbReference type="SMART" id="SM00093"/>
    </source>
</evidence>
<evidence type="ECO:0000256" key="2">
    <source>
        <dbReference type="SAM" id="MobiDB-lite"/>
    </source>
</evidence>
<protein>
    <recommendedName>
        <fullName evidence="3">Serpin domain-containing protein</fullName>
    </recommendedName>
</protein>
<dbReference type="Ensembl" id="ENSLCAT00010003372.1">
    <property type="protein sequence ID" value="ENSLCAP00010003276.1"/>
    <property type="gene ID" value="ENSLCAG00010001708.1"/>
</dbReference>
<dbReference type="GO" id="GO:0004867">
    <property type="term" value="F:serine-type endopeptidase inhibitor activity"/>
    <property type="evidence" value="ECO:0007669"/>
    <property type="project" value="InterPro"/>
</dbReference>
<gene>
    <name evidence="4" type="primary">serpinf2b</name>
</gene>
<evidence type="ECO:0000313" key="4">
    <source>
        <dbReference type="Ensembl" id="ENSLCAP00010003276.1"/>
    </source>
</evidence>
<dbReference type="InterPro" id="IPR036186">
    <property type="entry name" value="Serpin_sf"/>
</dbReference>
<dbReference type="InterPro" id="IPR023796">
    <property type="entry name" value="Serpin_dom"/>
</dbReference>
<reference evidence="4" key="3">
    <citation type="submission" date="2025-09" db="UniProtKB">
        <authorList>
            <consortium name="Ensembl"/>
        </authorList>
    </citation>
    <scope>IDENTIFICATION</scope>
</reference>
<dbReference type="Pfam" id="PF00079">
    <property type="entry name" value="Serpin"/>
    <property type="match status" value="1"/>
</dbReference>
<dbReference type="InterPro" id="IPR042185">
    <property type="entry name" value="Serpin_sf_2"/>
</dbReference>
<dbReference type="GO" id="GO:0005615">
    <property type="term" value="C:extracellular space"/>
    <property type="evidence" value="ECO:0007669"/>
    <property type="project" value="InterPro"/>
</dbReference>
<evidence type="ECO:0000313" key="5">
    <source>
        <dbReference type="Proteomes" id="UP000314980"/>
    </source>
</evidence>
<organism evidence="4 5">
    <name type="scientific">Lates calcarifer</name>
    <name type="common">Barramundi</name>
    <name type="synonym">Holocentrus calcarifer</name>
    <dbReference type="NCBI Taxonomy" id="8187"/>
    <lineage>
        <taxon>Eukaryota</taxon>
        <taxon>Metazoa</taxon>
        <taxon>Chordata</taxon>
        <taxon>Craniata</taxon>
        <taxon>Vertebrata</taxon>
        <taxon>Euteleostomi</taxon>
        <taxon>Actinopterygii</taxon>
        <taxon>Neopterygii</taxon>
        <taxon>Teleostei</taxon>
        <taxon>Neoteleostei</taxon>
        <taxon>Acanthomorphata</taxon>
        <taxon>Carangaria</taxon>
        <taxon>Carangaria incertae sedis</taxon>
        <taxon>Centropomidae</taxon>
        <taxon>Lates</taxon>
    </lineage>
</organism>
<dbReference type="AlphaFoldDB" id="A0A4W6BY25"/>
<accession>A0A4W6BY25</accession>
<dbReference type="Gene3D" id="2.30.39.10">
    <property type="entry name" value="Alpha-1-antitrypsin, domain 1"/>
    <property type="match status" value="1"/>
</dbReference>
<dbReference type="STRING" id="8187.ENSLCAP00010003276"/>
<feature type="region of interest" description="Disordered" evidence="2">
    <location>
        <begin position="501"/>
        <end position="527"/>
    </location>
</feature>
<reference evidence="4" key="2">
    <citation type="submission" date="2025-08" db="UniProtKB">
        <authorList>
            <consortium name="Ensembl"/>
        </authorList>
    </citation>
    <scope>IDENTIFICATION</scope>
</reference>
<dbReference type="GeneTree" id="ENSGT00940000158386"/>
<dbReference type="PANTHER" id="PTHR11461:SF20">
    <property type="entry name" value="ALPHA-2-ANTIPLASMIN"/>
    <property type="match status" value="1"/>
</dbReference>
<name>A0A4W6BY25_LATCA</name>
<dbReference type="InterPro" id="IPR000215">
    <property type="entry name" value="Serpin_fam"/>
</dbReference>
<keyword evidence="5" id="KW-1185">Reference proteome</keyword>
<feature type="compositionally biased region" description="Basic and acidic residues" evidence="2">
    <location>
        <begin position="501"/>
        <end position="518"/>
    </location>
</feature>
<reference evidence="5" key="1">
    <citation type="submission" date="2015-09" db="EMBL/GenBank/DDBJ databases">
        <authorList>
            <person name="Sai Rama Sridatta P."/>
        </authorList>
    </citation>
    <scope>NUCLEOTIDE SEQUENCE [LARGE SCALE GENOMIC DNA]</scope>
</reference>
<dbReference type="Gene3D" id="3.30.497.10">
    <property type="entry name" value="Antithrombin, subunit I, domain 2"/>
    <property type="match status" value="1"/>
</dbReference>
<proteinExistence type="inferred from homology"/>
<dbReference type="PANTHER" id="PTHR11461">
    <property type="entry name" value="SERINE PROTEASE INHIBITOR, SERPIN"/>
    <property type="match status" value="1"/>
</dbReference>
<evidence type="ECO:0000256" key="1">
    <source>
        <dbReference type="RuleBase" id="RU000411"/>
    </source>
</evidence>
<comment type="similarity">
    <text evidence="1">Belongs to the serpin family.</text>
</comment>
<dbReference type="SUPFAM" id="SSF56574">
    <property type="entry name" value="Serpins"/>
    <property type="match status" value="1"/>
</dbReference>